<dbReference type="FunFam" id="3.40.50.720:FF:000084">
    <property type="entry name" value="Short-chain dehydrogenase reductase"/>
    <property type="match status" value="1"/>
</dbReference>
<evidence type="ECO:0000256" key="1">
    <source>
        <dbReference type="ARBA" id="ARBA00006484"/>
    </source>
</evidence>
<dbReference type="InterPro" id="IPR036291">
    <property type="entry name" value="NAD(P)-bd_dom_sf"/>
</dbReference>
<dbReference type="PANTHER" id="PTHR24321:SF8">
    <property type="entry name" value="ESTRADIOL 17-BETA-DEHYDROGENASE 8-RELATED"/>
    <property type="match status" value="1"/>
</dbReference>
<dbReference type="RefSeq" id="WP_150599534.1">
    <property type="nucleotide sequence ID" value="NZ_CABPRW010000004.1"/>
</dbReference>
<dbReference type="PRINTS" id="PR00081">
    <property type="entry name" value="GDHRDH"/>
</dbReference>
<organism evidence="3 4">
    <name type="scientific">Pandoraea fibrosis</name>
    <dbReference type="NCBI Taxonomy" id="1891094"/>
    <lineage>
        <taxon>Bacteria</taxon>
        <taxon>Pseudomonadati</taxon>
        <taxon>Pseudomonadota</taxon>
        <taxon>Betaproteobacteria</taxon>
        <taxon>Burkholderiales</taxon>
        <taxon>Burkholderiaceae</taxon>
        <taxon>Pandoraea</taxon>
    </lineage>
</organism>
<dbReference type="PRINTS" id="PR00080">
    <property type="entry name" value="SDRFAMILY"/>
</dbReference>
<dbReference type="EC" id="1.2.1.62" evidence="3"/>
<keyword evidence="2 3" id="KW-0560">Oxidoreductase</keyword>
<dbReference type="Gene3D" id="3.40.50.720">
    <property type="entry name" value="NAD(P)-binding Rossmann-like Domain"/>
    <property type="match status" value="1"/>
</dbReference>
<dbReference type="Pfam" id="PF13561">
    <property type="entry name" value="adh_short_C2"/>
    <property type="match status" value="1"/>
</dbReference>
<evidence type="ECO:0000313" key="3">
    <source>
        <dbReference type="EMBL" id="VVE01146.1"/>
    </source>
</evidence>
<dbReference type="CDD" id="cd05233">
    <property type="entry name" value="SDR_c"/>
    <property type="match status" value="1"/>
</dbReference>
<comment type="similarity">
    <text evidence="1">Belongs to the short-chain dehydrogenases/reductases (SDR) family.</text>
</comment>
<dbReference type="PANTHER" id="PTHR24321">
    <property type="entry name" value="DEHYDROGENASES, SHORT CHAIN"/>
    <property type="match status" value="1"/>
</dbReference>
<dbReference type="InterPro" id="IPR002347">
    <property type="entry name" value="SDR_fam"/>
</dbReference>
<accession>A0A5E4UMI0</accession>
<evidence type="ECO:0000256" key="2">
    <source>
        <dbReference type="ARBA" id="ARBA00023002"/>
    </source>
</evidence>
<sequence>MNTTSGRAKRLSLDALRDSGHAVVVTGASGGIGLAVANRLYDDGWRVVATDLDLSRLRDVFGERAGQSRLEVAAVDVTDHAAVDALAASLRERGGVAGLVNVAGLLQDVVPMLEMDDAMQRRVWDVNYFGAQHCLRAFAPLMKQAGTGAVVNITSINELRPLPLHAYSPSKVALGALTQLAAGELGASGIRVNSVAPGFTLTPIFEDKLATGKRSATAIEAHSALGRLVGTDEIAAAVSFLMCDQSSAITGVSLPVDAGWLVSSHWMNFRELARGTAA</sequence>
<dbReference type="Proteomes" id="UP000382577">
    <property type="component" value="Unassembled WGS sequence"/>
</dbReference>
<name>A0A5E4UMI0_9BURK</name>
<dbReference type="GO" id="GO:0018482">
    <property type="term" value="F:4-formylbenzenesulfonate dehydrogenase activity"/>
    <property type="evidence" value="ECO:0007669"/>
    <property type="project" value="UniProtKB-EC"/>
</dbReference>
<evidence type="ECO:0000313" key="4">
    <source>
        <dbReference type="Proteomes" id="UP000382577"/>
    </source>
</evidence>
<gene>
    <name evidence="3" type="primary">tsaC1_1</name>
    <name evidence="3" type="ORF">PFI31113_02092</name>
</gene>
<dbReference type="EMBL" id="CABPRW010000004">
    <property type="protein sequence ID" value="VVE01146.1"/>
    <property type="molecule type" value="Genomic_DNA"/>
</dbReference>
<protein>
    <submittedName>
        <fullName evidence="3">4-formylbenzenesulfonate dehydrogenase TsaC1/TsaC2</fullName>
        <ecNumber evidence="3">1.2.1.62</ecNumber>
    </submittedName>
</protein>
<dbReference type="SUPFAM" id="SSF51735">
    <property type="entry name" value="NAD(P)-binding Rossmann-fold domains"/>
    <property type="match status" value="1"/>
</dbReference>
<dbReference type="AlphaFoldDB" id="A0A5E4UMI0"/>
<reference evidence="3 4" key="1">
    <citation type="submission" date="2019-08" db="EMBL/GenBank/DDBJ databases">
        <authorList>
            <person name="Peeters C."/>
        </authorList>
    </citation>
    <scope>NUCLEOTIDE SEQUENCE [LARGE SCALE GENOMIC DNA]</scope>
    <source>
        <strain evidence="3 4">LMG 31113</strain>
    </source>
</reference>
<dbReference type="OrthoDB" id="8687320at2"/>
<proteinExistence type="inferred from homology"/>